<dbReference type="PROSITE" id="PS00211">
    <property type="entry name" value="ABC_TRANSPORTER_1"/>
    <property type="match status" value="1"/>
</dbReference>
<dbReference type="InterPro" id="IPR017871">
    <property type="entry name" value="ABC_transporter-like_CS"/>
</dbReference>
<dbReference type="SMART" id="SM00382">
    <property type="entry name" value="AAA"/>
    <property type="match status" value="1"/>
</dbReference>
<protein>
    <submittedName>
        <fullName evidence="11">Iron ABC transporter</fullName>
    </submittedName>
</protein>
<keyword evidence="12" id="KW-1185">Reference proteome</keyword>
<evidence type="ECO:0000256" key="3">
    <source>
        <dbReference type="ARBA" id="ARBA00022475"/>
    </source>
</evidence>
<keyword evidence="4" id="KW-0410">Iron transport</keyword>
<evidence type="ECO:0000313" key="11">
    <source>
        <dbReference type="EMBL" id="ANI30074.1"/>
    </source>
</evidence>
<keyword evidence="2" id="KW-0813">Transport</keyword>
<keyword evidence="6" id="KW-0067">ATP-binding</keyword>
<keyword evidence="7" id="KW-0408">Iron</keyword>
<keyword evidence="3" id="KW-1003">Cell membrane</keyword>
<dbReference type="SUPFAM" id="SSF52540">
    <property type="entry name" value="P-loop containing nucleoside triphosphate hydrolases"/>
    <property type="match status" value="1"/>
</dbReference>
<dbReference type="PROSITE" id="PS50893">
    <property type="entry name" value="ABC_TRANSPORTER_2"/>
    <property type="match status" value="1"/>
</dbReference>
<feature type="domain" description="ABC transporter" evidence="10">
    <location>
        <begin position="3"/>
        <end position="238"/>
    </location>
</feature>
<evidence type="ECO:0000259" key="10">
    <source>
        <dbReference type="PROSITE" id="PS50893"/>
    </source>
</evidence>
<evidence type="ECO:0000256" key="6">
    <source>
        <dbReference type="ARBA" id="ARBA00022840"/>
    </source>
</evidence>
<dbReference type="InterPro" id="IPR003593">
    <property type="entry name" value="AAA+_ATPase"/>
</dbReference>
<dbReference type="InterPro" id="IPR051535">
    <property type="entry name" value="Siderophore_ABC-ATPase"/>
</dbReference>
<evidence type="ECO:0000313" key="12">
    <source>
        <dbReference type="Proteomes" id="UP000266744"/>
    </source>
</evidence>
<dbReference type="Pfam" id="PF00005">
    <property type="entry name" value="ABC_tran"/>
    <property type="match status" value="1"/>
</dbReference>
<comment type="subcellular location">
    <subcellularLocation>
        <location evidence="1">Cell membrane</location>
        <topology evidence="1">Peripheral membrane protein</topology>
    </subcellularLocation>
</comment>
<name>A0ABM6BKX0_YERET</name>
<evidence type="ECO:0000256" key="9">
    <source>
        <dbReference type="ARBA" id="ARBA00023136"/>
    </source>
</evidence>
<dbReference type="CDD" id="cd03214">
    <property type="entry name" value="ABC_Iron-Siderophores_B12_Hemin"/>
    <property type="match status" value="1"/>
</dbReference>
<dbReference type="Proteomes" id="UP000266744">
    <property type="component" value="Chromosome"/>
</dbReference>
<dbReference type="NCBIfam" id="NF008409">
    <property type="entry name" value="PRK11231.1"/>
    <property type="match status" value="1"/>
</dbReference>
<keyword evidence="5" id="KW-0547">Nucleotide-binding</keyword>
<reference evidence="11 12" key="1">
    <citation type="journal article" date="2016" name="Toxins">
        <title>The Draft Genome Sequence of the Yersinia entomophaga Entomopathogenic Type Strain MH96T.</title>
        <authorList>
            <person name="Hurst M.R."/>
            <person name="Beattie A."/>
            <person name="Altermann E."/>
            <person name="Moraga R.M."/>
            <person name="Harper L.A."/>
            <person name="Calder J."/>
            <person name="Laugraud A."/>
        </authorList>
    </citation>
    <scope>NUCLEOTIDE SEQUENCE [LARGE SCALE GENOMIC DNA]</scope>
    <source>
        <strain evidence="11 12">MH96</strain>
    </source>
</reference>
<keyword evidence="9" id="KW-0472">Membrane</keyword>
<accession>A0ABM6BKX0</accession>
<dbReference type="InterPro" id="IPR003439">
    <property type="entry name" value="ABC_transporter-like_ATP-bd"/>
</dbReference>
<evidence type="ECO:0000256" key="5">
    <source>
        <dbReference type="ARBA" id="ARBA00022741"/>
    </source>
</evidence>
<dbReference type="PANTHER" id="PTHR42771">
    <property type="entry name" value="IRON(3+)-HYDROXAMATE IMPORT ATP-BINDING PROTEIN FHUC"/>
    <property type="match status" value="1"/>
</dbReference>
<dbReference type="Gene3D" id="3.40.50.300">
    <property type="entry name" value="P-loop containing nucleotide triphosphate hydrolases"/>
    <property type="match status" value="1"/>
</dbReference>
<evidence type="ECO:0000256" key="2">
    <source>
        <dbReference type="ARBA" id="ARBA00022448"/>
    </source>
</evidence>
<proteinExistence type="predicted"/>
<gene>
    <name evidence="11" type="ORF">PL78_09605</name>
</gene>
<organism evidence="11 12">
    <name type="scientific">Yersinia entomophaga</name>
    <dbReference type="NCBI Taxonomy" id="935293"/>
    <lineage>
        <taxon>Bacteria</taxon>
        <taxon>Pseudomonadati</taxon>
        <taxon>Pseudomonadota</taxon>
        <taxon>Gammaproteobacteria</taxon>
        <taxon>Enterobacterales</taxon>
        <taxon>Yersiniaceae</taxon>
        <taxon>Yersinia</taxon>
    </lineage>
</organism>
<evidence type="ECO:0000256" key="7">
    <source>
        <dbReference type="ARBA" id="ARBA00023004"/>
    </source>
</evidence>
<evidence type="ECO:0000256" key="8">
    <source>
        <dbReference type="ARBA" id="ARBA00023065"/>
    </source>
</evidence>
<dbReference type="InterPro" id="IPR027417">
    <property type="entry name" value="P-loop_NTPase"/>
</dbReference>
<dbReference type="RefSeq" id="WP_064515082.1">
    <property type="nucleotide sequence ID" value="NZ_CP010029.1"/>
</dbReference>
<evidence type="ECO:0000256" key="4">
    <source>
        <dbReference type="ARBA" id="ARBA00022496"/>
    </source>
</evidence>
<keyword evidence="8" id="KW-0406">Ion transport</keyword>
<dbReference type="PANTHER" id="PTHR42771:SF12">
    <property type="entry name" value="FE(3+) DICITRATE TRANSPORT ATP-BINDING PROTEIN FECE-RELATED"/>
    <property type="match status" value="1"/>
</dbReference>
<evidence type="ECO:0000256" key="1">
    <source>
        <dbReference type="ARBA" id="ARBA00004202"/>
    </source>
</evidence>
<sequence>MQLSIENLRAGYGKNTILSDLSLTLPAGKITALLGPNGCGKSTLLKCFSRLLTPSSGSIWLDNYPISALSSRELARQLALLPQQHVSPEGIRVCELVGYGRSPWLNLWGRLSADDKRKVEQAMRDTQIADLADKLVSELSGGQRQRAFLAMVLAQQTPLLLLDEPTTYLDINHQVELMALLRRQNQQGKTLVAVLHDLNQASRYCDNLVMMRQGKVIVQGTPEEVMTPELLAETFQIDAQIHREPISGRPMCIVK</sequence>
<dbReference type="EMBL" id="CP010029">
    <property type="protein sequence ID" value="ANI30074.1"/>
    <property type="molecule type" value="Genomic_DNA"/>
</dbReference>